<keyword evidence="8" id="KW-0812">Transmembrane</keyword>
<organism evidence="10 11">
    <name type="scientific">Papiliotrema laurentii</name>
    <name type="common">Cryptococcus laurentii</name>
    <dbReference type="NCBI Taxonomy" id="5418"/>
    <lineage>
        <taxon>Eukaryota</taxon>
        <taxon>Fungi</taxon>
        <taxon>Dikarya</taxon>
        <taxon>Basidiomycota</taxon>
        <taxon>Agaricomycotina</taxon>
        <taxon>Tremellomycetes</taxon>
        <taxon>Tremellales</taxon>
        <taxon>Rhynchogastremaceae</taxon>
        <taxon>Papiliotrema</taxon>
    </lineage>
</organism>
<dbReference type="InterPro" id="IPR017141">
    <property type="entry name" value="Pept_M20_carboxypep"/>
</dbReference>
<dbReference type="InterPro" id="IPR011650">
    <property type="entry name" value="Peptidase_M20_dimer"/>
</dbReference>
<dbReference type="InterPro" id="IPR036264">
    <property type="entry name" value="Bact_exopeptidase_dim_dom"/>
</dbReference>
<dbReference type="SUPFAM" id="SSF55031">
    <property type="entry name" value="Bacterial exopeptidase dimerisation domain"/>
    <property type="match status" value="1"/>
</dbReference>
<feature type="active site" description="Proton acceptor" evidence="6">
    <location>
        <position position="250"/>
    </location>
</feature>
<sequence>MGDVIAEKASLPATVTQRQPKKQQPWAKWWSLLVVLLGGYSVFRYALSSSPFAASWLIIGQGETSSSGSCVQADPILPQSFDVSTLIPGNEGKIRSWLSGAVKIPTEIFDVMGPVGEDPRWDVFYDFAKCKYTAFIDLETAFPLVHEHLTRTRVMTHALIFEWQGSDPSLKPLLLMGHQDVVPVLKATRGQWTHDPFGGEYEESTGLIWGRGSSDDKSGTIGALAAIELLLESGKFEPTRTVILSFGIDEETGGKVGALKLAKWLEDKYGKDSMSMIVDEGTGLVEVWDQLYATPAVGEKGYLDVEIRVETPGGHSSVPPEHTGIGLISLLIAALEKNPHKPYLNPDSPLVTFISCAADSAPKIPGKLKRAIRKVEASLKGKNGKKAKVDKKALKEVEDWYVEGSIKDDTLPPGMGKSLVSTTQAVDIINGGFKINALPEVVTAVVNHRISLASSVGELQERLVNVLAPVASKYDLALEAFGKPVELEGCPMHLAKPTLGKVILSEAYNSSLEPAPVSPYHVDDPAWRILAGTIRGVYATRPGANVTAAEAAKTIEVGPSISTGNTDTKRYWSLTRNIYRFGYQDASDLKASGVHTVDEHISAKAFIEQVRWFMAFILNVDETREI</sequence>
<evidence type="ECO:0000256" key="3">
    <source>
        <dbReference type="ARBA" id="ARBA00022723"/>
    </source>
</evidence>
<dbReference type="Gene3D" id="3.30.70.360">
    <property type="match status" value="1"/>
</dbReference>
<feature type="binding site" evidence="7">
    <location>
        <position position="215"/>
    </location>
    <ligand>
        <name>Zn(2+)</name>
        <dbReference type="ChEBI" id="CHEBI:29105"/>
        <label>1</label>
    </ligand>
</feature>
<feature type="binding site" evidence="7">
    <location>
        <position position="595"/>
    </location>
    <ligand>
        <name>Zn(2+)</name>
        <dbReference type="ChEBI" id="CHEBI:29105"/>
        <label>1</label>
    </ligand>
</feature>
<dbReference type="GO" id="GO:0046872">
    <property type="term" value="F:metal ion binding"/>
    <property type="evidence" value="ECO:0007669"/>
    <property type="project" value="UniProtKB-KW"/>
</dbReference>
<feature type="binding site" evidence="7">
    <location>
        <position position="178"/>
    </location>
    <ligand>
        <name>Zn(2+)</name>
        <dbReference type="ChEBI" id="CHEBI:29105"/>
        <label>2</label>
    </ligand>
</feature>
<dbReference type="SUPFAM" id="SSF53187">
    <property type="entry name" value="Zn-dependent exopeptidases"/>
    <property type="match status" value="1"/>
</dbReference>
<dbReference type="CDD" id="cd05674">
    <property type="entry name" value="M20_yscS"/>
    <property type="match status" value="1"/>
</dbReference>
<proteinExistence type="inferred from homology"/>
<dbReference type="EMBL" id="JAODAN010000001">
    <property type="protein sequence ID" value="KAK1927278.1"/>
    <property type="molecule type" value="Genomic_DNA"/>
</dbReference>
<dbReference type="InterPro" id="IPR001261">
    <property type="entry name" value="ArgE/DapE_CS"/>
</dbReference>
<protein>
    <recommendedName>
        <fullName evidence="9">Peptidase M20 dimerisation domain-containing protein</fullName>
    </recommendedName>
</protein>
<accession>A0AAD9L8S3</accession>
<name>A0AAD9L8S3_PAPLA</name>
<feature type="binding site" evidence="7">
    <location>
        <position position="279"/>
    </location>
    <ligand>
        <name>Zn(2+)</name>
        <dbReference type="ChEBI" id="CHEBI:29105"/>
        <label>2</label>
    </ligand>
</feature>
<dbReference type="PROSITE" id="PS00758">
    <property type="entry name" value="ARGE_DAPE_CPG2_1"/>
    <property type="match status" value="1"/>
</dbReference>
<feature type="domain" description="Peptidase M20 dimerisation" evidence="9">
    <location>
        <begin position="297"/>
        <end position="474"/>
    </location>
</feature>
<keyword evidence="11" id="KW-1185">Reference proteome</keyword>
<dbReference type="Pfam" id="PF01546">
    <property type="entry name" value="Peptidase_M20"/>
    <property type="match status" value="1"/>
</dbReference>
<dbReference type="PIRSF" id="PIRSF037217">
    <property type="entry name" value="Carboxypeptidase_S"/>
    <property type="match status" value="1"/>
</dbReference>
<dbReference type="PANTHER" id="PTHR45962:SF1">
    <property type="entry name" value="N-FATTY-ACYL-AMINO ACID SYNTHASE_HYDROLASE PM20D1"/>
    <property type="match status" value="1"/>
</dbReference>
<feature type="binding site" evidence="7">
    <location>
        <position position="215"/>
    </location>
    <ligand>
        <name>Zn(2+)</name>
        <dbReference type="ChEBI" id="CHEBI:29105"/>
        <label>2</label>
    </ligand>
</feature>
<evidence type="ECO:0000256" key="5">
    <source>
        <dbReference type="ARBA" id="ARBA00022833"/>
    </source>
</evidence>
<keyword evidence="3 7" id="KW-0479">Metal-binding</keyword>
<comment type="similarity">
    <text evidence="1">Belongs to the peptidase M20A family.</text>
</comment>
<feature type="active site" evidence="6">
    <location>
        <position position="180"/>
    </location>
</feature>
<feature type="transmembrane region" description="Helical" evidence="8">
    <location>
        <begin position="29"/>
        <end position="47"/>
    </location>
</feature>
<gene>
    <name evidence="10" type="ORF">DB88DRAFT_507373</name>
</gene>
<evidence type="ECO:0000256" key="1">
    <source>
        <dbReference type="ARBA" id="ARBA00006247"/>
    </source>
</evidence>
<feature type="binding site" evidence="7">
    <location>
        <position position="251"/>
    </location>
    <ligand>
        <name>Zn(2+)</name>
        <dbReference type="ChEBI" id="CHEBI:29105"/>
        <label>1</label>
    </ligand>
</feature>
<dbReference type="PANTHER" id="PTHR45962">
    <property type="entry name" value="N-FATTY-ACYL-AMINO ACID SYNTHASE/HYDROLASE PM20D1"/>
    <property type="match status" value="1"/>
</dbReference>
<dbReference type="PROSITE" id="PS00759">
    <property type="entry name" value="ARGE_DAPE_CPG2_2"/>
    <property type="match status" value="1"/>
</dbReference>
<evidence type="ECO:0000313" key="10">
    <source>
        <dbReference type="EMBL" id="KAK1927278.1"/>
    </source>
</evidence>
<evidence type="ECO:0000256" key="6">
    <source>
        <dbReference type="PIRSR" id="PIRSR037217-1"/>
    </source>
</evidence>
<evidence type="ECO:0000256" key="8">
    <source>
        <dbReference type="SAM" id="Phobius"/>
    </source>
</evidence>
<dbReference type="InterPro" id="IPR002933">
    <property type="entry name" value="Peptidase_M20"/>
</dbReference>
<keyword evidence="5 7" id="KW-0862">Zinc</keyword>
<dbReference type="AlphaFoldDB" id="A0AAD9L8S3"/>
<evidence type="ECO:0000259" key="9">
    <source>
        <dbReference type="Pfam" id="PF07687"/>
    </source>
</evidence>
<evidence type="ECO:0000313" key="11">
    <source>
        <dbReference type="Proteomes" id="UP001182556"/>
    </source>
</evidence>
<evidence type="ECO:0000256" key="7">
    <source>
        <dbReference type="PIRSR" id="PIRSR037217-2"/>
    </source>
</evidence>
<dbReference type="GO" id="GO:0000328">
    <property type="term" value="C:fungal-type vacuole lumen"/>
    <property type="evidence" value="ECO:0007669"/>
    <property type="project" value="TreeGrafter"/>
</dbReference>
<reference evidence="10" key="1">
    <citation type="submission" date="2023-02" db="EMBL/GenBank/DDBJ databases">
        <title>Identification and recombinant expression of a fungal hydrolase from Papiliotrema laurentii that hydrolyzes apple cutin and clears colloidal polyester polyurethane.</title>
        <authorList>
            <consortium name="DOE Joint Genome Institute"/>
            <person name="Roman V.A."/>
            <person name="Bojanowski C."/>
            <person name="Crable B.R."/>
            <person name="Wagner D.N."/>
            <person name="Hung C.S."/>
            <person name="Nadeau L.J."/>
            <person name="Schratz L."/>
            <person name="Haridas S."/>
            <person name="Pangilinan J."/>
            <person name="Lipzen A."/>
            <person name="Na H."/>
            <person name="Yan M."/>
            <person name="Ng V."/>
            <person name="Grigoriev I.V."/>
            <person name="Spatafora J.W."/>
            <person name="Barlow D."/>
            <person name="Biffinger J."/>
            <person name="Kelley-Loughnane N."/>
            <person name="Varaljay V.A."/>
            <person name="Crookes-Goodson W.J."/>
        </authorList>
    </citation>
    <scope>NUCLEOTIDE SEQUENCE</scope>
    <source>
        <strain evidence="10">5307AH</strain>
    </source>
</reference>
<keyword evidence="8" id="KW-1133">Transmembrane helix</keyword>
<comment type="caution">
    <text evidence="10">The sequence shown here is derived from an EMBL/GenBank/DDBJ whole genome shotgun (WGS) entry which is preliminary data.</text>
</comment>
<dbReference type="GO" id="GO:0051603">
    <property type="term" value="P:proteolysis involved in protein catabolic process"/>
    <property type="evidence" value="ECO:0007669"/>
    <property type="project" value="TreeGrafter"/>
</dbReference>
<keyword evidence="2" id="KW-0645">Protease</keyword>
<evidence type="ECO:0000256" key="4">
    <source>
        <dbReference type="ARBA" id="ARBA00022801"/>
    </source>
</evidence>
<evidence type="ECO:0000256" key="2">
    <source>
        <dbReference type="ARBA" id="ARBA00022670"/>
    </source>
</evidence>
<keyword evidence="4" id="KW-0378">Hydrolase</keyword>
<dbReference type="Gene3D" id="3.40.630.10">
    <property type="entry name" value="Zn peptidases"/>
    <property type="match status" value="1"/>
</dbReference>
<keyword evidence="8" id="KW-0472">Membrane</keyword>
<dbReference type="GO" id="GO:0004181">
    <property type="term" value="F:metallocarboxypeptidase activity"/>
    <property type="evidence" value="ECO:0007669"/>
    <property type="project" value="InterPro"/>
</dbReference>
<dbReference type="InterPro" id="IPR047177">
    <property type="entry name" value="Pept_M20A"/>
</dbReference>
<dbReference type="Pfam" id="PF07687">
    <property type="entry name" value="M20_dimer"/>
    <property type="match status" value="1"/>
</dbReference>
<dbReference type="Proteomes" id="UP001182556">
    <property type="component" value="Unassembled WGS sequence"/>
</dbReference>